<dbReference type="EMBL" id="JAWJWE010000038">
    <property type="protein sequence ID" value="KAK6622801.1"/>
    <property type="molecule type" value="Genomic_DNA"/>
</dbReference>
<accession>A0AAN8S0N5</accession>
<dbReference type="AlphaFoldDB" id="A0AAN8S0N5"/>
<protein>
    <submittedName>
        <fullName evidence="2">Uncharacterized protein</fullName>
    </submittedName>
</protein>
<proteinExistence type="predicted"/>
<dbReference type="Proteomes" id="UP001372834">
    <property type="component" value="Unassembled WGS sequence"/>
</dbReference>
<evidence type="ECO:0000313" key="3">
    <source>
        <dbReference type="Proteomes" id="UP001372834"/>
    </source>
</evidence>
<reference evidence="2 3" key="1">
    <citation type="submission" date="2023-10" db="EMBL/GenBank/DDBJ databases">
        <title>Genomes of two closely related lineages of the louse Polyplax serrata with different host specificities.</title>
        <authorList>
            <person name="Martinu J."/>
            <person name="Tarabai H."/>
            <person name="Stefka J."/>
            <person name="Hypsa V."/>
        </authorList>
    </citation>
    <scope>NUCLEOTIDE SEQUENCE [LARGE SCALE GENOMIC DNA]</scope>
    <source>
        <strain evidence="2">HR10_N</strain>
    </source>
</reference>
<gene>
    <name evidence="2" type="ORF">RUM43_008644</name>
</gene>
<evidence type="ECO:0000313" key="2">
    <source>
        <dbReference type="EMBL" id="KAK6622801.1"/>
    </source>
</evidence>
<evidence type="ECO:0000256" key="1">
    <source>
        <dbReference type="SAM" id="MobiDB-lite"/>
    </source>
</evidence>
<organism evidence="2 3">
    <name type="scientific">Polyplax serrata</name>
    <name type="common">Common mouse louse</name>
    <dbReference type="NCBI Taxonomy" id="468196"/>
    <lineage>
        <taxon>Eukaryota</taxon>
        <taxon>Metazoa</taxon>
        <taxon>Ecdysozoa</taxon>
        <taxon>Arthropoda</taxon>
        <taxon>Hexapoda</taxon>
        <taxon>Insecta</taxon>
        <taxon>Pterygota</taxon>
        <taxon>Neoptera</taxon>
        <taxon>Paraneoptera</taxon>
        <taxon>Psocodea</taxon>
        <taxon>Troctomorpha</taxon>
        <taxon>Phthiraptera</taxon>
        <taxon>Anoplura</taxon>
        <taxon>Polyplacidae</taxon>
        <taxon>Polyplax</taxon>
    </lineage>
</organism>
<comment type="caution">
    <text evidence="2">The sequence shown here is derived from an EMBL/GenBank/DDBJ whole genome shotgun (WGS) entry which is preliminary data.</text>
</comment>
<name>A0AAN8S0N5_POLSC</name>
<feature type="region of interest" description="Disordered" evidence="1">
    <location>
        <begin position="1"/>
        <end position="24"/>
    </location>
</feature>
<sequence>MTKSSKSLAAIELRDAAPDEGPLIPRHLANKMANRFAERKPGEYARSYVNIRGECAFLSRHETTKTPAFSPAGSVAK</sequence>